<keyword evidence="1" id="KW-0812">Transmembrane</keyword>
<organism evidence="2 3">
    <name type="scientific">Paraclostridium benzoelyticum</name>
    <dbReference type="NCBI Taxonomy" id="1629550"/>
    <lineage>
        <taxon>Bacteria</taxon>
        <taxon>Bacillati</taxon>
        <taxon>Bacillota</taxon>
        <taxon>Clostridia</taxon>
        <taxon>Peptostreptococcales</taxon>
        <taxon>Peptostreptococcaceae</taxon>
        <taxon>Paraclostridium</taxon>
    </lineage>
</organism>
<protein>
    <recommendedName>
        <fullName evidence="4">Integral membrane protein</fullName>
    </recommendedName>
</protein>
<dbReference type="PATRIC" id="fig|1629550.3.peg.513"/>
<feature type="transmembrane region" description="Helical" evidence="1">
    <location>
        <begin position="20"/>
        <end position="36"/>
    </location>
</feature>
<keyword evidence="1" id="KW-1133">Transmembrane helix</keyword>
<proteinExistence type="predicted"/>
<sequence length="202" mass="22666">MFTRAELKSSAKDQLKGRWLVAILVFVCYSAILQLANVELTNSTEGSMIGLSLNIIGVLVYGSLQVGVSRFSLKLAHKDSTAQFNDLFSGFDVFIKALVMNFIIWICVFIGTILFVIPGIIVGIMFSQANYILAENPDKSAMECIKESARMMKGHKFDYFVLELSFIGWSILCVLSLGIGFLWLVPYFEITLTNFYLKVKEL</sequence>
<reference evidence="2 3" key="1">
    <citation type="submission" date="2015-04" db="EMBL/GenBank/DDBJ databases">
        <title>Microcin producing Clostridium sp. JC272T.</title>
        <authorList>
            <person name="Jyothsna T."/>
            <person name="Sasikala C."/>
            <person name="Ramana C."/>
        </authorList>
    </citation>
    <scope>NUCLEOTIDE SEQUENCE [LARGE SCALE GENOMIC DNA]</scope>
    <source>
        <strain evidence="2 3">JC272</strain>
    </source>
</reference>
<dbReference type="OrthoDB" id="9784844at2"/>
<name>A0A0M3DIU2_9FIRM</name>
<accession>A0A0M3DIU2</accession>
<dbReference type="PANTHER" id="PTHR40076">
    <property type="entry name" value="MEMBRANE PROTEIN-RELATED"/>
    <property type="match status" value="1"/>
</dbReference>
<comment type="caution">
    <text evidence="2">The sequence shown here is derived from an EMBL/GenBank/DDBJ whole genome shotgun (WGS) entry which is preliminary data.</text>
</comment>
<dbReference type="AlphaFoldDB" id="A0A0M3DIU2"/>
<dbReference type="Pfam" id="PF06161">
    <property type="entry name" value="DUF975"/>
    <property type="match status" value="1"/>
</dbReference>
<dbReference type="EMBL" id="LBBT01000120">
    <property type="protein sequence ID" value="KKY02061.1"/>
    <property type="molecule type" value="Genomic_DNA"/>
</dbReference>
<evidence type="ECO:0000313" key="3">
    <source>
        <dbReference type="Proteomes" id="UP000034407"/>
    </source>
</evidence>
<dbReference type="InterPro" id="IPR010380">
    <property type="entry name" value="DUF975"/>
</dbReference>
<dbReference type="Proteomes" id="UP000034407">
    <property type="component" value="Unassembled WGS sequence"/>
</dbReference>
<keyword evidence="1" id="KW-0472">Membrane</keyword>
<evidence type="ECO:0000256" key="1">
    <source>
        <dbReference type="SAM" id="Phobius"/>
    </source>
</evidence>
<feature type="transmembrane region" description="Helical" evidence="1">
    <location>
        <begin position="102"/>
        <end position="126"/>
    </location>
</feature>
<feature type="transmembrane region" description="Helical" evidence="1">
    <location>
        <begin position="166"/>
        <end position="188"/>
    </location>
</feature>
<keyword evidence="3" id="KW-1185">Reference proteome</keyword>
<gene>
    <name evidence="2" type="ORF">VN21_05180</name>
</gene>
<evidence type="ECO:0000313" key="2">
    <source>
        <dbReference type="EMBL" id="KKY02061.1"/>
    </source>
</evidence>
<dbReference type="RefSeq" id="WP_046822363.1">
    <property type="nucleotide sequence ID" value="NZ_LBBT01000120.1"/>
</dbReference>
<evidence type="ECO:0008006" key="4">
    <source>
        <dbReference type="Google" id="ProtNLM"/>
    </source>
</evidence>
<feature type="transmembrane region" description="Helical" evidence="1">
    <location>
        <begin position="48"/>
        <end position="68"/>
    </location>
</feature>
<dbReference type="PANTHER" id="PTHR40076:SF1">
    <property type="entry name" value="MEMBRANE PROTEIN"/>
    <property type="match status" value="1"/>
</dbReference>